<dbReference type="SUPFAM" id="SSF54928">
    <property type="entry name" value="RNA-binding domain, RBD"/>
    <property type="match status" value="1"/>
</dbReference>
<dbReference type="Proteomes" id="UP000694844">
    <property type="component" value="Chromosome 5"/>
</dbReference>
<feature type="compositionally biased region" description="Basic and acidic residues" evidence="1">
    <location>
        <begin position="278"/>
        <end position="296"/>
    </location>
</feature>
<dbReference type="InterPro" id="IPR039884">
    <property type="entry name" value="R3HC1/R3HCL"/>
</dbReference>
<feature type="compositionally biased region" description="Basic residues" evidence="1">
    <location>
        <begin position="317"/>
        <end position="326"/>
    </location>
</feature>
<dbReference type="GO" id="GO:0003676">
    <property type="term" value="F:nucleic acid binding"/>
    <property type="evidence" value="ECO:0007669"/>
    <property type="project" value="InterPro"/>
</dbReference>
<name>A0A8B8EWU5_CRAVI</name>
<feature type="compositionally biased region" description="Low complexity" evidence="1">
    <location>
        <begin position="1"/>
        <end position="10"/>
    </location>
</feature>
<sequence>MSAPRPQSSRGRGRGRAGGQSVNINATQDQSLQDNNIVSPAGVNRQRKKKPEVQRYVPRGRRLLNQQEEDTHVEQIDSLDSSAGDNFASSKEGSGRNSTDAIPEQLPSRISKKRTKNEVYVPPGRRSVGEPDNSGNSGSDKEVRQFENVHAGATESVECCKQKSANEGNNEGRESSEEIVMGENSRAEEKSGNDFVCDKMESQQEKEEGMEAYEESACVDDCVEQNMKEKVESISESERTCLPVESDKTAGVMESESHIEVENEDDTPLNWDDDVEDEVSKEREDNESRLKAKEDMNAGGIVQAAQVNESKSEVKKIKLKKKKKSKALNEGKGEEEAGTVEKKGKKKSSRSNITVFDMMNMNELREEKMEEGEKKVETKVEEVTERKVEGSLLETVPKGENSDREAGEEDSWDTMFDDDGECVDPSAMDELTKTVGKVKIEKATINYLDFKPKEPDYDDMNHVIEIFDFPAEFKTEDLMSIFSQFKNKGFDIKWVDDTHALGVFSSVIAAQDALKMIHPLCKVGPLSESSKACKAKARKCVEFLQPYKPRPETTAMTARRLVTGALGITSNVSREQRELERQKLKEAKEKRRNDRKQREDIWEGTVASNSS</sequence>
<accession>A0A8B8EWU5</accession>
<feature type="compositionally biased region" description="Acidic residues" evidence="1">
    <location>
        <begin position="262"/>
        <end position="277"/>
    </location>
</feature>
<feature type="compositionally biased region" description="Acidic residues" evidence="1">
    <location>
        <begin position="406"/>
        <end position="416"/>
    </location>
</feature>
<dbReference type="PANTHER" id="PTHR21678:SF0">
    <property type="entry name" value="C3H1-TYPE DOMAIN-CONTAINING PROTEIN"/>
    <property type="match status" value="1"/>
</dbReference>
<feature type="compositionally biased region" description="Polar residues" evidence="1">
    <location>
        <begin position="78"/>
        <end position="100"/>
    </location>
</feature>
<dbReference type="InterPro" id="IPR035979">
    <property type="entry name" value="RBD_domain_sf"/>
</dbReference>
<evidence type="ECO:0000313" key="2">
    <source>
        <dbReference type="Proteomes" id="UP000694844"/>
    </source>
</evidence>
<feature type="region of interest" description="Disordered" evidence="1">
    <location>
        <begin position="1"/>
        <end position="196"/>
    </location>
</feature>
<organism evidence="2 3">
    <name type="scientific">Crassostrea virginica</name>
    <name type="common">Eastern oyster</name>
    <dbReference type="NCBI Taxonomy" id="6565"/>
    <lineage>
        <taxon>Eukaryota</taxon>
        <taxon>Metazoa</taxon>
        <taxon>Spiralia</taxon>
        <taxon>Lophotrochozoa</taxon>
        <taxon>Mollusca</taxon>
        <taxon>Bivalvia</taxon>
        <taxon>Autobranchia</taxon>
        <taxon>Pteriomorphia</taxon>
        <taxon>Ostreida</taxon>
        <taxon>Ostreoidea</taxon>
        <taxon>Ostreidae</taxon>
        <taxon>Crassostrea</taxon>
    </lineage>
</organism>
<dbReference type="AlphaFoldDB" id="A0A8B8EWU5"/>
<evidence type="ECO:0000313" key="3">
    <source>
        <dbReference type="RefSeq" id="XP_022344485.1"/>
    </source>
</evidence>
<dbReference type="PANTHER" id="PTHR21678">
    <property type="entry name" value="GROWTH INHIBITION AND DIFFERENTIATION RELATED PROTEIN 88"/>
    <property type="match status" value="1"/>
</dbReference>
<dbReference type="GeneID" id="111137341"/>
<evidence type="ECO:0000256" key="1">
    <source>
        <dbReference type="SAM" id="MobiDB-lite"/>
    </source>
</evidence>
<feature type="region of interest" description="Disordered" evidence="1">
    <location>
        <begin position="577"/>
        <end position="611"/>
    </location>
</feature>
<feature type="region of interest" description="Disordered" evidence="1">
    <location>
        <begin position="397"/>
        <end position="416"/>
    </location>
</feature>
<feature type="compositionally biased region" description="Basic and acidic residues" evidence="1">
    <location>
        <begin position="327"/>
        <end position="342"/>
    </location>
</feature>
<feature type="compositionally biased region" description="Polar residues" evidence="1">
    <location>
        <begin position="22"/>
        <end position="38"/>
    </location>
</feature>
<dbReference type="InterPro" id="IPR012677">
    <property type="entry name" value="Nucleotide-bd_a/b_plait_sf"/>
</dbReference>
<protein>
    <submittedName>
        <fullName evidence="3">Coiled-coil domain-containing protein R3HCC1L-like</fullName>
    </submittedName>
</protein>
<feature type="compositionally biased region" description="Basic and acidic residues" evidence="1">
    <location>
        <begin position="577"/>
        <end position="601"/>
    </location>
</feature>
<gene>
    <name evidence="3" type="primary">LOC111137341</name>
</gene>
<keyword evidence="2" id="KW-1185">Reference proteome</keyword>
<dbReference type="KEGG" id="cvn:111137341"/>
<dbReference type="CDD" id="cd12428">
    <property type="entry name" value="RRM_PARN"/>
    <property type="match status" value="1"/>
</dbReference>
<proteinExistence type="predicted"/>
<feature type="compositionally biased region" description="Basic and acidic residues" evidence="1">
    <location>
        <begin position="185"/>
        <end position="196"/>
    </location>
</feature>
<dbReference type="Gene3D" id="3.30.70.330">
    <property type="match status" value="1"/>
</dbReference>
<dbReference type="RefSeq" id="XP_022344485.1">
    <property type="nucleotide sequence ID" value="XM_022488777.1"/>
</dbReference>
<reference evidence="3" key="1">
    <citation type="submission" date="2025-08" db="UniProtKB">
        <authorList>
            <consortium name="RefSeq"/>
        </authorList>
    </citation>
    <scope>IDENTIFICATION</scope>
    <source>
        <tissue evidence="3">Whole sample</tissue>
    </source>
</reference>
<feature type="compositionally biased region" description="Basic and acidic residues" evidence="1">
    <location>
        <begin position="230"/>
        <end position="239"/>
    </location>
</feature>
<feature type="region of interest" description="Disordered" evidence="1">
    <location>
        <begin position="230"/>
        <end position="361"/>
    </location>
</feature>
<dbReference type="OrthoDB" id="5418203at2759"/>